<dbReference type="PATRIC" id="fig|1705578.3.peg.1416"/>
<keyword evidence="5" id="KW-1185">Reference proteome</keyword>
<feature type="transmembrane region" description="Helical" evidence="1">
    <location>
        <begin position="6"/>
        <end position="24"/>
    </location>
</feature>
<evidence type="ECO:0000313" key="3">
    <source>
        <dbReference type="EMBL" id="OBR97226.1"/>
    </source>
</evidence>
<evidence type="ECO:0000313" key="4">
    <source>
        <dbReference type="Proteomes" id="UP000077384"/>
    </source>
</evidence>
<dbReference type="EMBL" id="LROR01000028">
    <property type="protein sequence ID" value="OBR97226.1"/>
    <property type="molecule type" value="Genomic_DNA"/>
</dbReference>
<gene>
    <name evidence="3" type="ORF">CLCOS_05320</name>
    <name evidence="2" type="ORF">WX73_01023</name>
</gene>
<dbReference type="Proteomes" id="UP000093694">
    <property type="component" value="Unassembled WGS sequence"/>
</dbReference>
<dbReference type="EMBL" id="LITQ01000021">
    <property type="protein sequence ID" value="OAA92207.1"/>
    <property type="molecule type" value="Genomic_DNA"/>
</dbReference>
<evidence type="ECO:0000256" key="1">
    <source>
        <dbReference type="SAM" id="Phobius"/>
    </source>
</evidence>
<reference evidence="2 4" key="1">
    <citation type="journal article" date="2015" name="Biotechnol. Bioeng.">
        <title>Genome sequence and phenotypic characterization of Caulobacter segnis.</title>
        <authorList>
            <person name="Patel S."/>
            <person name="Fletcher B."/>
            <person name="Scott D.C."/>
            <person name="Ely B."/>
        </authorList>
    </citation>
    <scope>NUCLEOTIDE SEQUENCE [LARGE SCALE GENOMIC DNA]</scope>
    <source>
        <strain evidence="2 4">PS02</strain>
    </source>
</reference>
<name>A0A170NLG3_9CLOT</name>
<dbReference type="Proteomes" id="UP000077384">
    <property type="component" value="Unassembled WGS sequence"/>
</dbReference>
<evidence type="ECO:0000313" key="5">
    <source>
        <dbReference type="Proteomes" id="UP000093694"/>
    </source>
</evidence>
<proteinExistence type="predicted"/>
<reference evidence="3 5" key="2">
    <citation type="journal article" date="2016" name="Front. Microbiol.">
        <title>Industrial Acetogenic Biocatalysts: A Comparative Metabolic and Genomic Analysis.</title>
        <authorList>
            <person name="Bengelsdorf F."/>
            <person name="Poehlein A."/>
            <person name="Sonja S."/>
            <person name="Erz C."/>
            <person name="Hummel T."/>
            <person name="Hoffmeister S."/>
            <person name="Daniel R."/>
            <person name="Durre P."/>
        </authorList>
    </citation>
    <scope>NUCLEOTIDE SEQUENCE [LARGE SCALE GENOMIC DNA]</scope>
    <source>
        <strain evidence="3 5">PTA-10522</strain>
    </source>
</reference>
<dbReference type="AlphaFoldDB" id="A0A170NLG3"/>
<evidence type="ECO:0000313" key="2">
    <source>
        <dbReference type="EMBL" id="OAA92207.1"/>
    </source>
</evidence>
<keyword evidence="1" id="KW-0812">Transmembrane</keyword>
<sequence length="139" mass="16101">MNMVNNIYRIIIIFLVCSCTVLLIKNYNVLKSIHSENVKLQFVEKNSKTQIKDKEQVSYTDILRKLKCIEGMQVINVASNNDGKLTVQFEVIGNQAEIKSILEKVKKIKYFSNIDNIKIEQDKIQGIKTKADVNFIRNY</sequence>
<organism evidence="2 4">
    <name type="scientific">Clostridium coskatii</name>
    <dbReference type="NCBI Taxonomy" id="1705578"/>
    <lineage>
        <taxon>Bacteria</taxon>
        <taxon>Bacillati</taxon>
        <taxon>Bacillota</taxon>
        <taxon>Clostridia</taxon>
        <taxon>Eubacteriales</taxon>
        <taxon>Clostridiaceae</taxon>
        <taxon>Clostridium</taxon>
    </lineage>
</organism>
<accession>A0A170NLG3</accession>
<keyword evidence="1" id="KW-1133">Transmembrane helix</keyword>
<dbReference type="RefSeq" id="WP_013237764.1">
    <property type="nucleotide sequence ID" value="NZ_LITQ01000021.1"/>
</dbReference>
<protein>
    <submittedName>
        <fullName evidence="2">Uncharacterized protein</fullName>
    </submittedName>
</protein>
<keyword evidence="1" id="KW-0472">Membrane</keyword>
<comment type="caution">
    <text evidence="2">The sequence shown here is derived from an EMBL/GenBank/DDBJ whole genome shotgun (WGS) entry which is preliminary data.</text>
</comment>